<dbReference type="RefSeq" id="WP_037974304.1">
    <property type="nucleotide sequence ID" value="NZ_JMKI01000005.1"/>
</dbReference>
<dbReference type="InterPro" id="IPR000182">
    <property type="entry name" value="GNAT_dom"/>
</dbReference>
<organism evidence="2 3">
    <name type="scientific">Synergistes jonesii</name>
    <dbReference type="NCBI Taxonomy" id="2754"/>
    <lineage>
        <taxon>Bacteria</taxon>
        <taxon>Thermotogati</taxon>
        <taxon>Synergistota</taxon>
        <taxon>Synergistia</taxon>
        <taxon>Synergistales</taxon>
        <taxon>Synergistaceae</taxon>
        <taxon>Synergistes</taxon>
    </lineage>
</organism>
<dbReference type="PROSITE" id="PS51186">
    <property type="entry name" value="GNAT"/>
    <property type="match status" value="1"/>
</dbReference>
<dbReference type="SUPFAM" id="SSF55729">
    <property type="entry name" value="Acyl-CoA N-acyltransferases (Nat)"/>
    <property type="match status" value="1"/>
</dbReference>
<protein>
    <recommendedName>
        <fullName evidence="1">N-acetyltransferase domain-containing protein</fullName>
    </recommendedName>
</protein>
<sequence length="253" mass="27742">MDISRAFYENFFSFAAMLSEAPHGAALRFAPPSLAAASGLPYAGENYAVFAENASIGDAASAISFFKERQADFIAPLLPHAPRSLADFLAEKGILRRESYTSMCLPLEKMRGEYPNRDVVRIVEKDFARWAAAVWRAFGGAEGEEEKNYEPFGSYLAAHASNSAFALEKNAEFVSTALIHETSGALGLYYFATLPRQRRRGRAAELMDGLLFSLRAKEKPLVLLATPAGLPFYLKYGFAAIEALPIYSAAEDI</sequence>
<dbReference type="Proteomes" id="UP000027665">
    <property type="component" value="Unassembled WGS sequence"/>
</dbReference>
<dbReference type="Pfam" id="PF13673">
    <property type="entry name" value="Acetyltransf_10"/>
    <property type="match status" value="1"/>
</dbReference>
<evidence type="ECO:0000313" key="2">
    <source>
        <dbReference type="EMBL" id="KEJ93244.1"/>
    </source>
</evidence>
<dbReference type="GeneID" id="90982631"/>
<accession>A0A073ITY3</accession>
<name>A0A073ITY3_9BACT</name>
<dbReference type="Gene3D" id="3.40.630.30">
    <property type="match status" value="1"/>
</dbReference>
<dbReference type="InterPro" id="IPR016181">
    <property type="entry name" value="Acyl_CoA_acyltransferase"/>
</dbReference>
<feature type="domain" description="N-acetyltransferase" evidence="1">
    <location>
        <begin position="117"/>
        <end position="253"/>
    </location>
</feature>
<dbReference type="EMBL" id="JMKI01000005">
    <property type="protein sequence ID" value="KEJ93244.1"/>
    <property type="molecule type" value="Genomic_DNA"/>
</dbReference>
<dbReference type="eggNOG" id="COG0456">
    <property type="taxonomic scope" value="Bacteria"/>
</dbReference>
<gene>
    <name evidence="2" type="ORF">EH55_10290</name>
</gene>
<dbReference type="AlphaFoldDB" id="A0A073ITY3"/>
<dbReference type="GO" id="GO:0016747">
    <property type="term" value="F:acyltransferase activity, transferring groups other than amino-acyl groups"/>
    <property type="evidence" value="ECO:0007669"/>
    <property type="project" value="InterPro"/>
</dbReference>
<evidence type="ECO:0000259" key="1">
    <source>
        <dbReference type="PROSITE" id="PS51186"/>
    </source>
</evidence>
<evidence type="ECO:0000313" key="3">
    <source>
        <dbReference type="Proteomes" id="UP000027665"/>
    </source>
</evidence>
<comment type="caution">
    <text evidence="2">The sequence shown here is derived from an EMBL/GenBank/DDBJ whole genome shotgun (WGS) entry which is preliminary data.</text>
</comment>
<dbReference type="OrthoDB" id="4208at2"/>
<keyword evidence="3" id="KW-1185">Reference proteome</keyword>
<dbReference type="STRING" id="2754.EH55_10290"/>
<reference evidence="2 3" key="1">
    <citation type="submission" date="2014-04" db="EMBL/GenBank/DDBJ databases">
        <title>Draft Genome Sequence of Synergistes jonesii.</title>
        <authorList>
            <person name="Coil D.A."/>
            <person name="Eisen J.A."/>
            <person name="Holland-Moritz H.E."/>
        </authorList>
    </citation>
    <scope>NUCLEOTIDE SEQUENCE [LARGE SCALE GENOMIC DNA]</scope>
    <source>
        <strain evidence="2 3">78-1</strain>
    </source>
</reference>
<proteinExistence type="predicted"/>